<organism evidence="2 3">
    <name type="scientific">Candidatus Methylumidiphilus alinenensis</name>
    <dbReference type="NCBI Taxonomy" id="2202197"/>
    <lineage>
        <taxon>Bacteria</taxon>
        <taxon>Pseudomonadati</taxon>
        <taxon>Pseudomonadota</taxon>
        <taxon>Gammaproteobacteria</taxon>
        <taxon>Methylococcales</taxon>
        <taxon>Candidatus Methylumidiphilus</taxon>
    </lineage>
</organism>
<dbReference type="AlphaFoldDB" id="A0A2W4RKB4"/>
<feature type="domain" description="DUF6129" evidence="1">
    <location>
        <begin position="25"/>
        <end position="72"/>
    </location>
</feature>
<dbReference type="Proteomes" id="UP000249396">
    <property type="component" value="Unassembled WGS sequence"/>
</dbReference>
<sequence length="89" mass="9961">MINPQTIEAIALQLEATGLSGQSIAELRDQHPRIHFTHCMDDDVGVYEPYSIRPGYNIYLVDGREHCMKFTSEISHATGLVLAEVSDDE</sequence>
<gene>
    <name evidence="2" type="ORF">DM484_10335</name>
</gene>
<dbReference type="EMBL" id="QJPH01000287">
    <property type="protein sequence ID" value="PZN80208.1"/>
    <property type="molecule type" value="Genomic_DNA"/>
</dbReference>
<evidence type="ECO:0000259" key="1">
    <source>
        <dbReference type="Pfam" id="PF19624"/>
    </source>
</evidence>
<proteinExistence type="predicted"/>
<protein>
    <recommendedName>
        <fullName evidence="1">DUF6129 domain-containing protein</fullName>
    </recommendedName>
</protein>
<accession>A0A2W4RKB4</accession>
<dbReference type="Pfam" id="PF19624">
    <property type="entry name" value="DUF6129"/>
    <property type="match status" value="1"/>
</dbReference>
<evidence type="ECO:0000313" key="3">
    <source>
        <dbReference type="Proteomes" id="UP000249396"/>
    </source>
</evidence>
<comment type="caution">
    <text evidence="2">The sequence shown here is derived from an EMBL/GenBank/DDBJ whole genome shotgun (WGS) entry which is preliminary data.</text>
</comment>
<name>A0A2W4RKB4_9GAMM</name>
<dbReference type="InterPro" id="IPR046132">
    <property type="entry name" value="DUF6129"/>
</dbReference>
<evidence type="ECO:0000313" key="2">
    <source>
        <dbReference type="EMBL" id="PZN80208.1"/>
    </source>
</evidence>
<reference evidence="2 3" key="1">
    <citation type="journal article" date="2018" name="Aquat. Microb. Ecol.">
        <title>Gammaproteobacterial methanotrophs dominate.</title>
        <authorList>
            <person name="Rissanen A.J."/>
            <person name="Saarenheimo J."/>
            <person name="Tiirola M."/>
            <person name="Peura S."/>
            <person name="Aalto S.L."/>
            <person name="Karvinen A."/>
            <person name="Nykanen H."/>
        </authorList>
    </citation>
    <scope>NUCLEOTIDE SEQUENCE [LARGE SCALE GENOMIC DNA]</scope>
    <source>
        <strain evidence="2">AMbin10</strain>
    </source>
</reference>